<feature type="transmembrane region" description="Helical" evidence="1">
    <location>
        <begin position="55"/>
        <end position="75"/>
    </location>
</feature>
<sequence length="94" mass="10318">MTANARNTVSRSLLTRLMPKTGHGWMMAICCTLMVASAASIFMESGHDPSSSNRLLTLLPIIGCLVMHFVMHRFMGDHCDHAKTQTSDQSKSGH</sequence>
<dbReference type="AlphaFoldDB" id="A0A1I5CPK3"/>
<keyword evidence="1" id="KW-1133">Transmembrane helix</keyword>
<protein>
    <recommendedName>
        <fullName evidence="4">DUF2933 domain-containing protein</fullName>
    </recommendedName>
</protein>
<dbReference type="OrthoDB" id="7850212at2"/>
<keyword evidence="3" id="KW-1185">Reference proteome</keyword>
<evidence type="ECO:0000313" key="2">
    <source>
        <dbReference type="EMBL" id="SFN88929.1"/>
    </source>
</evidence>
<accession>A0A1I5CPK3</accession>
<proteinExistence type="predicted"/>
<organism evidence="2 3">
    <name type="scientific">Cohaesibacter marisflavi</name>
    <dbReference type="NCBI Taxonomy" id="655353"/>
    <lineage>
        <taxon>Bacteria</taxon>
        <taxon>Pseudomonadati</taxon>
        <taxon>Pseudomonadota</taxon>
        <taxon>Alphaproteobacteria</taxon>
        <taxon>Hyphomicrobiales</taxon>
        <taxon>Cohaesibacteraceae</taxon>
    </lineage>
</organism>
<dbReference type="Proteomes" id="UP000199236">
    <property type="component" value="Unassembled WGS sequence"/>
</dbReference>
<evidence type="ECO:0000256" key="1">
    <source>
        <dbReference type="SAM" id="Phobius"/>
    </source>
</evidence>
<evidence type="ECO:0008006" key="4">
    <source>
        <dbReference type="Google" id="ProtNLM"/>
    </source>
</evidence>
<dbReference type="EMBL" id="FOVR01000002">
    <property type="protein sequence ID" value="SFN88929.1"/>
    <property type="molecule type" value="Genomic_DNA"/>
</dbReference>
<gene>
    <name evidence="2" type="ORF">SAMN04488056_102303</name>
</gene>
<dbReference type="RefSeq" id="WP_090069616.1">
    <property type="nucleotide sequence ID" value="NZ_FOVR01000002.1"/>
</dbReference>
<evidence type="ECO:0000313" key="3">
    <source>
        <dbReference type="Proteomes" id="UP000199236"/>
    </source>
</evidence>
<reference evidence="2 3" key="1">
    <citation type="submission" date="2016-10" db="EMBL/GenBank/DDBJ databases">
        <authorList>
            <person name="de Groot N.N."/>
        </authorList>
    </citation>
    <scope>NUCLEOTIDE SEQUENCE [LARGE SCALE GENOMIC DNA]</scope>
    <source>
        <strain evidence="2 3">CGMCC 1.9157</strain>
    </source>
</reference>
<keyword evidence="1" id="KW-0472">Membrane</keyword>
<keyword evidence="1" id="KW-0812">Transmembrane</keyword>
<feature type="transmembrane region" description="Helical" evidence="1">
    <location>
        <begin position="24"/>
        <end position="43"/>
    </location>
</feature>
<dbReference type="STRING" id="655353.SAMN04488056_102303"/>
<name>A0A1I5CPK3_9HYPH</name>